<feature type="compositionally biased region" description="Acidic residues" evidence="2">
    <location>
        <begin position="41"/>
        <end position="52"/>
    </location>
</feature>
<protein>
    <recommendedName>
        <fullName evidence="5">Senescence regulator</fullName>
    </recommendedName>
</protein>
<evidence type="ECO:0000256" key="1">
    <source>
        <dbReference type="ARBA" id="ARBA00034773"/>
    </source>
</evidence>
<evidence type="ECO:0000313" key="3">
    <source>
        <dbReference type="EMBL" id="CAK9177871.1"/>
    </source>
</evidence>
<name>A0ABC8UEA9_9AQUA</name>
<accession>A0ABC8UEA9</accession>
<keyword evidence="4" id="KW-1185">Reference proteome</keyword>
<dbReference type="EMBL" id="CAUOFW020007169">
    <property type="protein sequence ID" value="CAK9177871.1"/>
    <property type="molecule type" value="Genomic_DNA"/>
</dbReference>
<evidence type="ECO:0000256" key="2">
    <source>
        <dbReference type="SAM" id="MobiDB-lite"/>
    </source>
</evidence>
<dbReference type="InterPro" id="IPR007608">
    <property type="entry name" value="Senescence_reg_S40"/>
</dbReference>
<feature type="region of interest" description="Disordered" evidence="2">
    <location>
        <begin position="1"/>
        <end position="137"/>
    </location>
</feature>
<gene>
    <name evidence="3" type="ORF">ILEXP_LOCUS47792</name>
</gene>
<reference evidence="3 4" key="1">
    <citation type="submission" date="2024-02" db="EMBL/GenBank/DDBJ databases">
        <authorList>
            <person name="Vignale AGUSTIN F."/>
            <person name="Sosa J E."/>
            <person name="Modenutti C."/>
        </authorList>
    </citation>
    <scope>NUCLEOTIDE SEQUENCE [LARGE SCALE GENOMIC DNA]</scope>
</reference>
<dbReference type="Proteomes" id="UP001642360">
    <property type="component" value="Unassembled WGS sequence"/>
</dbReference>
<dbReference type="PANTHER" id="PTHR46525:SF17">
    <property type="entry name" value="SENESCENCE REGULATOR S40"/>
    <property type="match status" value="1"/>
</dbReference>
<comment type="similarity">
    <text evidence="1">Belongs to the senescence regulator S40 family.</text>
</comment>
<sequence length="162" mass="18371">MATRKKTHHHERPNYLYLEGSDHRVNPVTSDSGFELREAEVWDSSEVVDDVASEPKKSIPTSRMKKPLKKISSTDRRPGTAATSLPVNIPDWSQILGGEYKNPKRENEEDDDDEDDRVPPHVYLATTRGSSFSVHEGVGRTLKGRDLSRVRNAIWKQTGFED</sequence>
<dbReference type="PANTHER" id="PTHR46525">
    <property type="entry name" value="EMB|CAB72159.1"/>
    <property type="match status" value="1"/>
</dbReference>
<organism evidence="3 4">
    <name type="scientific">Ilex paraguariensis</name>
    <name type="common">yerba mate</name>
    <dbReference type="NCBI Taxonomy" id="185542"/>
    <lineage>
        <taxon>Eukaryota</taxon>
        <taxon>Viridiplantae</taxon>
        <taxon>Streptophyta</taxon>
        <taxon>Embryophyta</taxon>
        <taxon>Tracheophyta</taxon>
        <taxon>Spermatophyta</taxon>
        <taxon>Magnoliopsida</taxon>
        <taxon>eudicotyledons</taxon>
        <taxon>Gunneridae</taxon>
        <taxon>Pentapetalae</taxon>
        <taxon>asterids</taxon>
        <taxon>campanulids</taxon>
        <taxon>Aquifoliales</taxon>
        <taxon>Aquifoliaceae</taxon>
        <taxon>Ilex</taxon>
    </lineage>
</organism>
<dbReference type="AlphaFoldDB" id="A0ABC8UEA9"/>
<evidence type="ECO:0000313" key="4">
    <source>
        <dbReference type="Proteomes" id="UP001642360"/>
    </source>
</evidence>
<feature type="compositionally biased region" description="Basic residues" evidence="2">
    <location>
        <begin position="1"/>
        <end position="11"/>
    </location>
</feature>
<dbReference type="GO" id="GO:0010150">
    <property type="term" value="P:leaf senescence"/>
    <property type="evidence" value="ECO:0007669"/>
    <property type="project" value="UniProtKB-ARBA"/>
</dbReference>
<comment type="caution">
    <text evidence="3">The sequence shown here is derived from an EMBL/GenBank/DDBJ whole genome shotgun (WGS) entry which is preliminary data.</text>
</comment>
<evidence type="ECO:0008006" key="5">
    <source>
        <dbReference type="Google" id="ProtNLM"/>
    </source>
</evidence>
<dbReference type="Pfam" id="PF04520">
    <property type="entry name" value="Senescence_reg"/>
    <property type="match status" value="1"/>
</dbReference>
<proteinExistence type="inferred from homology"/>